<dbReference type="AlphaFoldDB" id="A0A0F9PXT5"/>
<organism evidence="2">
    <name type="scientific">marine sediment metagenome</name>
    <dbReference type="NCBI Taxonomy" id="412755"/>
    <lineage>
        <taxon>unclassified sequences</taxon>
        <taxon>metagenomes</taxon>
        <taxon>ecological metagenomes</taxon>
    </lineage>
</organism>
<reference evidence="2" key="1">
    <citation type="journal article" date="2015" name="Nature">
        <title>Complex archaea that bridge the gap between prokaryotes and eukaryotes.</title>
        <authorList>
            <person name="Spang A."/>
            <person name="Saw J.H."/>
            <person name="Jorgensen S.L."/>
            <person name="Zaremba-Niedzwiedzka K."/>
            <person name="Martijn J."/>
            <person name="Lind A.E."/>
            <person name="van Eijk R."/>
            <person name="Schleper C."/>
            <person name="Guy L."/>
            <person name="Ettema T.J."/>
        </authorList>
    </citation>
    <scope>NUCLEOTIDE SEQUENCE</scope>
</reference>
<sequence>MSIETPIADTAAEIVGVRAAARALDINPSTVSRYLKDFPELNQGDEVGPKVDPEALRRHRLANINQARSGSHGGRLLGESAPAPAGEDLAPAGGGDATVTNKARKEAEAPSYAVAKAVRETVLAQRARIDLDEKRGLLVVRQEIEDAIFEAGTVLQRELLELGSQLSDRLAAMDSPREIALLLEGEHRRVLAGLAATLRASARSDEAQDKAIAFAEV</sequence>
<feature type="region of interest" description="Disordered" evidence="1">
    <location>
        <begin position="64"/>
        <end position="98"/>
    </location>
</feature>
<evidence type="ECO:0000313" key="2">
    <source>
        <dbReference type="EMBL" id="KKN29567.1"/>
    </source>
</evidence>
<protein>
    <submittedName>
        <fullName evidence="2">Uncharacterized protein</fullName>
    </submittedName>
</protein>
<accession>A0A0F9PXT5</accession>
<gene>
    <name evidence="2" type="ORF">LCGC14_0842820</name>
</gene>
<comment type="caution">
    <text evidence="2">The sequence shown here is derived from an EMBL/GenBank/DDBJ whole genome shotgun (WGS) entry which is preliminary data.</text>
</comment>
<proteinExistence type="predicted"/>
<dbReference type="EMBL" id="LAZR01002477">
    <property type="protein sequence ID" value="KKN29567.1"/>
    <property type="molecule type" value="Genomic_DNA"/>
</dbReference>
<name>A0A0F9PXT5_9ZZZZ</name>
<evidence type="ECO:0000256" key="1">
    <source>
        <dbReference type="SAM" id="MobiDB-lite"/>
    </source>
</evidence>